<evidence type="ECO:0008006" key="4">
    <source>
        <dbReference type="Google" id="ProtNLM"/>
    </source>
</evidence>
<keyword evidence="1" id="KW-0812">Transmembrane</keyword>
<organism evidence="2 3">
    <name type="scientific">Carboxylicivirga marina</name>
    <dbReference type="NCBI Taxonomy" id="2800988"/>
    <lineage>
        <taxon>Bacteria</taxon>
        <taxon>Pseudomonadati</taxon>
        <taxon>Bacteroidota</taxon>
        <taxon>Bacteroidia</taxon>
        <taxon>Marinilabiliales</taxon>
        <taxon>Marinilabiliaceae</taxon>
        <taxon>Carboxylicivirga</taxon>
    </lineage>
</organism>
<reference evidence="2 3" key="1">
    <citation type="submission" date="2021-01" db="EMBL/GenBank/DDBJ databases">
        <title>Carboxyliciviraga sp.nov., isolated from coastal sediments.</title>
        <authorList>
            <person name="Lu D."/>
            <person name="Zhang T."/>
        </authorList>
    </citation>
    <scope>NUCLEOTIDE SEQUENCE [LARGE SCALE GENOMIC DNA]</scope>
    <source>
        <strain evidence="2 3">N1Y132</strain>
    </source>
</reference>
<proteinExistence type="predicted"/>
<keyword evidence="3" id="KW-1185">Reference proteome</keyword>
<accession>A0ABS1HLM5</accession>
<dbReference type="EMBL" id="JAENRR010000026">
    <property type="protein sequence ID" value="MBK3518059.1"/>
    <property type="molecule type" value="Genomic_DNA"/>
</dbReference>
<dbReference type="PROSITE" id="PS51257">
    <property type="entry name" value="PROKAR_LIPOPROTEIN"/>
    <property type="match status" value="1"/>
</dbReference>
<comment type="caution">
    <text evidence="2">The sequence shown here is derived from an EMBL/GenBank/DDBJ whole genome shotgun (WGS) entry which is preliminary data.</text>
</comment>
<evidence type="ECO:0000256" key="1">
    <source>
        <dbReference type="SAM" id="Phobius"/>
    </source>
</evidence>
<gene>
    <name evidence="2" type="ORF">JIV24_12005</name>
</gene>
<evidence type="ECO:0000313" key="3">
    <source>
        <dbReference type="Proteomes" id="UP000605676"/>
    </source>
</evidence>
<keyword evidence="1" id="KW-1133">Transmembrane helix</keyword>
<keyword evidence="1" id="KW-0472">Membrane</keyword>
<feature type="transmembrane region" description="Helical" evidence="1">
    <location>
        <begin position="6"/>
        <end position="28"/>
    </location>
</feature>
<dbReference type="RefSeq" id="WP_234445810.1">
    <property type="nucleotide sequence ID" value="NZ_JAENRR010000026.1"/>
</dbReference>
<dbReference type="Proteomes" id="UP000605676">
    <property type="component" value="Unassembled WGS sequence"/>
</dbReference>
<protein>
    <recommendedName>
        <fullName evidence="4">Gliding motility lipoprotein GldH</fullName>
    </recommendedName>
</protein>
<evidence type="ECO:0000313" key="2">
    <source>
        <dbReference type="EMBL" id="MBK3518059.1"/>
    </source>
</evidence>
<name>A0ABS1HLM5_9BACT</name>
<sequence>MKYSIARTIIGLGIITMFSNFSGCSCLYHKLERNDNYRIVCTEPKMNDGLMVLDFTIYIKPKVFDKKATYRIKPLLATGDTTIFFNTHILTGELIESLHPTVSWQNGGGFRFTDSTRIDINNIKEYEILAKHYLTRGTIDEPIGRIDLDLYLMHSNIKN</sequence>